<name>A0A0C3DTM3_9AGAM</name>
<dbReference type="EMBL" id="KN822031">
    <property type="protein sequence ID" value="KIM63975.1"/>
    <property type="molecule type" value="Genomic_DNA"/>
</dbReference>
<protein>
    <submittedName>
        <fullName evidence="2">Uncharacterized protein</fullName>
    </submittedName>
</protein>
<reference evidence="2 3" key="1">
    <citation type="submission" date="2014-04" db="EMBL/GenBank/DDBJ databases">
        <authorList>
            <consortium name="DOE Joint Genome Institute"/>
            <person name="Kuo A."/>
            <person name="Kohler A."/>
            <person name="Nagy L.G."/>
            <person name="Floudas D."/>
            <person name="Copeland A."/>
            <person name="Barry K.W."/>
            <person name="Cichocki N."/>
            <person name="Veneault-Fourrey C."/>
            <person name="LaButti K."/>
            <person name="Lindquist E.A."/>
            <person name="Lipzen A."/>
            <person name="Lundell T."/>
            <person name="Morin E."/>
            <person name="Murat C."/>
            <person name="Sun H."/>
            <person name="Tunlid A."/>
            <person name="Henrissat B."/>
            <person name="Grigoriev I.V."/>
            <person name="Hibbett D.S."/>
            <person name="Martin F."/>
            <person name="Nordberg H.P."/>
            <person name="Cantor M.N."/>
            <person name="Hua S.X."/>
        </authorList>
    </citation>
    <scope>NUCLEOTIDE SEQUENCE [LARGE SCALE GENOMIC DNA]</scope>
    <source>
        <strain evidence="2 3">Foug A</strain>
    </source>
</reference>
<sequence>MGHHFSGEYAGSPDKFLHQRLTSTDKDYILLINLVTRDYCNYPARSSTVGPSSYDRRDSTVFYTH</sequence>
<dbReference type="AlphaFoldDB" id="A0A0C3DTM3"/>
<evidence type="ECO:0000256" key="1">
    <source>
        <dbReference type="SAM" id="MobiDB-lite"/>
    </source>
</evidence>
<organism evidence="2 3">
    <name type="scientific">Scleroderma citrinum Foug A</name>
    <dbReference type="NCBI Taxonomy" id="1036808"/>
    <lineage>
        <taxon>Eukaryota</taxon>
        <taxon>Fungi</taxon>
        <taxon>Dikarya</taxon>
        <taxon>Basidiomycota</taxon>
        <taxon>Agaricomycotina</taxon>
        <taxon>Agaricomycetes</taxon>
        <taxon>Agaricomycetidae</taxon>
        <taxon>Boletales</taxon>
        <taxon>Sclerodermatineae</taxon>
        <taxon>Sclerodermataceae</taxon>
        <taxon>Scleroderma</taxon>
    </lineage>
</organism>
<accession>A0A0C3DTM3</accession>
<dbReference type="InParanoid" id="A0A0C3DTM3"/>
<gene>
    <name evidence="2" type="ORF">SCLCIDRAFT_1213790</name>
</gene>
<evidence type="ECO:0000313" key="3">
    <source>
        <dbReference type="Proteomes" id="UP000053989"/>
    </source>
</evidence>
<dbReference type="HOGENOM" id="CLU_2851041_0_0_1"/>
<proteinExistence type="predicted"/>
<dbReference type="Proteomes" id="UP000053989">
    <property type="component" value="Unassembled WGS sequence"/>
</dbReference>
<dbReference type="OrthoDB" id="10264707at2759"/>
<reference evidence="3" key="2">
    <citation type="submission" date="2015-01" db="EMBL/GenBank/DDBJ databases">
        <title>Evolutionary Origins and Diversification of the Mycorrhizal Mutualists.</title>
        <authorList>
            <consortium name="DOE Joint Genome Institute"/>
            <consortium name="Mycorrhizal Genomics Consortium"/>
            <person name="Kohler A."/>
            <person name="Kuo A."/>
            <person name="Nagy L.G."/>
            <person name="Floudas D."/>
            <person name="Copeland A."/>
            <person name="Barry K.W."/>
            <person name="Cichocki N."/>
            <person name="Veneault-Fourrey C."/>
            <person name="LaButti K."/>
            <person name="Lindquist E.A."/>
            <person name="Lipzen A."/>
            <person name="Lundell T."/>
            <person name="Morin E."/>
            <person name="Murat C."/>
            <person name="Riley R."/>
            <person name="Ohm R."/>
            <person name="Sun H."/>
            <person name="Tunlid A."/>
            <person name="Henrissat B."/>
            <person name="Grigoriev I.V."/>
            <person name="Hibbett D.S."/>
            <person name="Martin F."/>
        </authorList>
    </citation>
    <scope>NUCLEOTIDE SEQUENCE [LARGE SCALE GENOMIC DNA]</scope>
    <source>
        <strain evidence="3">Foug A</strain>
    </source>
</reference>
<keyword evidence="3" id="KW-1185">Reference proteome</keyword>
<evidence type="ECO:0000313" key="2">
    <source>
        <dbReference type="EMBL" id="KIM63975.1"/>
    </source>
</evidence>
<feature type="region of interest" description="Disordered" evidence="1">
    <location>
        <begin position="44"/>
        <end position="65"/>
    </location>
</feature>